<dbReference type="InterPro" id="IPR004521">
    <property type="entry name" value="Uncharacterised_CHP00451"/>
</dbReference>
<dbReference type="PIRSF" id="PIRSF005067">
    <property type="entry name" value="Tma_RNA-bind_prd"/>
    <property type="match status" value="1"/>
</dbReference>
<dbReference type="GO" id="GO:0005737">
    <property type="term" value="C:cytoplasm"/>
    <property type="evidence" value="ECO:0007669"/>
    <property type="project" value="UniProtKB-SubCell"/>
</dbReference>
<dbReference type="Proteomes" id="UP000023152">
    <property type="component" value="Unassembled WGS sequence"/>
</dbReference>
<dbReference type="OMA" id="GVENIHY"/>
<accession>X6N310</accession>
<dbReference type="SMART" id="SM00359">
    <property type="entry name" value="PUA"/>
    <property type="match status" value="1"/>
</dbReference>
<dbReference type="InterPro" id="IPR002478">
    <property type="entry name" value="PUA"/>
</dbReference>
<keyword evidence="6" id="KW-1185">Reference proteome</keyword>
<dbReference type="CDD" id="cd21155">
    <property type="entry name" value="PUA_MCTS-1-like"/>
    <property type="match status" value="1"/>
</dbReference>
<dbReference type="NCBIfam" id="TIGR00451">
    <property type="entry name" value="unchar_dom_2"/>
    <property type="match status" value="1"/>
</dbReference>
<comment type="subcellular location">
    <subcellularLocation>
        <location evidence="1 3">Cytoplasm</location>
    </subcellularLocation>
</comment>
<keyword evidence="2 3" id="KW-0963">Cytoplasm</keyword>
<dbReference type="OrthoDB" id="10249667at2759"/>
<organism evidence="5 6">
    <name type="scientific">Reticulomyxa filosa</name>
    <dbReference type="NCBI Taxonomy" id="46433"/>
    <lineage>
        <taxon>Eukaryota</taxon>
        <taxon>Sar</taxon>
        <taxon>Rhizaria</taxon>
        <taxon>Retaria</taxon>
        <taxon>Foraminifera</taxon>
        <taxon>Monothalamids</taxon>
        <taxon>Reticulomyxidae</taxon>
        <taxon>Reticulomyxa</taxon>
    </lineage>
</organism>
<dbReference type="PANTHER" id="PTHR22798">
    <property type="entry name" value="MCT-1 PROTEIN"/>
    <property type="match status" value="1"/>
</dbReference>
<dbReference type="Pfam" id="PF01472">
    <property type="entry name" value="PUA"/>
    <property type="match status" value="1"/>
</dbReference>
<dbReference type="Pfam" id="PF17832">
    <property type="entry name" value="Pre-PUA"/>
    <property type="match status" value="1"/>
</dbReference>
<feature type="domain" description="PUA" evidence="4">
    <location>
        <begin position="120"/>
        <end position="198"/>
    </location>
</feature>
<name>X6N310_RETFI</name>
<dbReference type="GO" id="GO:0001731">
    <property type="term" value="P:formation of translation preinitiation complex"/>
    <property type="evidence" value="ECO:0007669"/>
    <property type="project" value="TreeGrafter"/>
</dbReference>
<evidence type="ECO:0000259" key="4">
    <source>
        <dbReference type="SMART" id="SM00359"/>
    </source>
</evidence>
<evidence type="ECO:0000256" key="3">
    <source>
        <dbReference type="PIRNR" id="PIRNR005067"/>
    </source>
</evidence>
<dbReference type="InterPro" id="IPR041366">
    <property type="entry name" value="Pre-PUA"/>
</dbReference>
<evidence type="ECO:0000256" key="2">
    <source>
        <dbReference type="ARBA" id="ARBA00022490"/>
    </source>
</evidence>
<dbReference type="EMBL" id="ASPP01012600">
    <property type="protein sequence ID" value="ETO20441.1"/>
    <property type="molecule type" value="Genomic_DNA"/>
</dbReference>
<dbReference type="InterPro" id="IPR015947">
    <property type="entry name" value="PUA-like_sf"/>
</dbReference>
<dbReference type="PROSITE" id="PS50890">
    <property type="entry name" value="PUA"/>
    <property type="match status" value="1"/>
</dbReference>
<dbReference type="Gene3D" id="3.10.400.20">
    <property type="match status" value="1"/>
</dbReference>
<dbReference type="InterPro" id="IPR016437">
    <property type="entry name" value="MCT-1/Tma20"/>
</dbReference>
<proteinExistence type="predicted"/>
<dbReference type="SUPFAM" id="SSF88697">
    <property type="entry name" value="PUA domain-like"/>
    <property type="match status" value="1"/>
</dbReference>
<comment type="caution">
    <text evidence="5">The sequence shown here is derived from an EMBL/GenBank/DDBJ whole genome shotgun (WGS) entry which is preliminary data.</text>
</comment>
<dbReference type="GO" id="GO:0003723">
    <property type="term" value="F:RNA binding"/>
    <property type="evidence" value="ECO:0007669"/>
    <property type="project" value="InterPro"/>
</dbReference>
<evidence type="ECO:0000256" key="1">
    <source>
        <dbReference type="ARBA" id="ARBA00004496"/>
    </source>
</evidence>
<evidence type="ECO:0000313" key="5">
    <source>
        <dbReference type="EMBL" id="ETO20441.1"/>
    </source>
</evidence>
<evidence type="ECO:0000313" key="6">
    <source>
        <dbReference type="Proteomes" id="UP000023152"/>
    </source>
</evidence>
<reference evidence="5 6" key="1">
    <citation type="journal article" date="2013" name="Curr. Biol.">
        <title>The Genome of the Foraminiferan Reticulomyxa filosa.</title>
        <authorList>
            <person name="Glockner G."/>
            <person name="Hulsmann N."/>
            <person name="Schleicher M."/>
            <person name="Noegel A.A."/>
            <person name="Eichinger L."/>
            <person name="Gallinger C."/>
            <person name="Pawlowski J."/>
            <person name="Sierra R."/>
            <person name="Euteneuer U."/>
            <person name="Pillet L."/>
            <person name="Moustafa A."/>
            <person name="Platzer M."/>
            <person name="Groth M."/>
            <person name="Szafranski K."/>
            <person name="Schliwa M."/>
        </authorList>
    </citation>
    <scope>NUCLEOTIDE SEQUENCE [LARGE SCALE GENOMIC DNA]</scope>
</reference>
<gene>
    <name evidence="5" type="ORF">RFI_16776</name>
</gene>
<dbReference type="PANTHER" id="PTHR22798:SF0">
    <property type="entry name" value="MALIGNANT T-CELL-AMPLIFIED SEQUENCE 1"/>
    <property type="match status" value="1"/>
</dbReference>
<sequence>MFKKQLLRLFAGKFAQDKKKVILMDGNRFSRESVSANNRAKTSVIRTIKKEILDCYPSLTEYMEEVFPKKGVMNTATAKTAGTKVTFIMDEDMNILFFQIREEKPIPTLRTLHKFPNLLPKFQVDKGAIPFVLKGSDIFCRGLTSKGGKMDEVTKDTVVAIYAEGRVHACAIGTTLMDTKTIREVNDGIAVTQYNYLGDGLWKLPHLR</sequence>
<protein>
    <recommendedName>
        <fullName evidence="4">PUA domain-containing protein</fullName>
    </recommendedName>
</protein>
<dbReference type="AlphaFoldDB" id="X6N310"/>